<dbReference type="Pfam" id="PF07584">
    <property type="entry name" value="BatA"/>
    <property type="match status" value="1"/>
</dbReference>
<organism evidence="4 5">
    <name type="scientific">Kiloniella spongiae</name>
    <dbReference type="NCBI Taxonomy" id="1489064"/>
    <lineage>
        <taxon>Bacteria</taxon>
        <taxon>Pseudomonadati</taxon>
        <taxon>Pseudomonadota</taxon>
        <taxon>Alphaproteobacteria</taxon>
        <taxon>Rhodospirillales</taxon>
        <taxon>Kiloniellaceae</taxon>
        <taxon>Kiloniella</taxon>
    </lineage>
</organism>
<feature type="domain" description="Aerotolerance regulator N-terminal" evidence="2">
    <location>
        <begin position="7"/>
        <end position="81"/>
    </location>
</feature>
<dbReference type="EMBL" id="LAQL01000002">
    <property type="protein sequence ID" value="KLN62259.1"/>
    <property type="molecule type" value="Genomic_DNA"/>
</dbReference>
<dbReference type="STRING" id="1489064.WH96_01680"/>
<keyword evidence="1" id="KW-1133">Transmembrane helix</keyword>
<keyword evidence="1" id="KW-0812">Transmembrane</keyword>
<reference evidence="4 5" key="1">
    <citation type="submission" date="2015-03" db="EMBL/GenBank/DDBJ databases">
        <title>Genome Sequence of Kiloniella spongiae MEBiC09566, isolated from a marine sponge.</title>
        <authorList>
            <person name="Shao Z."/>
            <person name="Wang L."/>
            <person name="Li X."/>
        </authorList>
    </citation>
    <scope>NUCLEOTIDE SEQUENCE [LARGE SCALE GENOMIC DNA]</scope>
    <source>
        <strain evidence="4 5">MEBiC09566</strain>
    </source>
</reference>
<dbReference type="NCBIfam" id="TIGR02226">
    <property type="entry name" value="two_anch"/>
    <property type="match status" value="1"/>
</dbReference>
<feature type="transmembrane region" description="Helical" evidence="1">
    <location>
        <begin position="61"/>
        <end position="79"/>
    </location>
</feature>
<gene>
    <name evidence="4" type="ORF">WH96_01680</name>
</gene>
<dbReference type="InterPro" id="IPR011933">
    <property type="entry name" value="Double_TM_dom"/>
</dbReference>
<protein>
    <recommendedName>
        <fullName evidence="6">DUF4159 domain-containing protein</fullName>
    </recommendedName>
</protein>
<dbReference type="OrthoDB" id="9773014at2"/>
<dbReference type="PANTHER" id="PTHR37464">
    <property type="entry name" value="BLL2463 PROTEIN"/>
    <property type="match status" value="1"/>
</dbReference>
<evidence type="ECO:0000313" key="4">
    <source>
        <dbReference type="EMBL" id="KLN62259.1"/>
    </source>
</evidence>
<dbReference type="Gene3D" id="3.40.50.12140">
    <property type="entry name" value="Domain of unknown function DUF4159"/>
    <property type="match status" value="1"/>
</dbReference>
<dbReference type="PATRIC" id="fig|1489064.4.peg.1258"/>
<dbReference type="InterPro" id="IPR025297">
    <property type="entry name" value="DUF4159"/>
</dbReference>
<dbReference type="InterPro" id="IPR024163">
    <property type="entry name" value="Aerotolerance_reg_N"/>
</dbReference>
<proteinExistence type="predicted"/>
<evidence type="ECO:0000313" key="5">
    <source>
        <dbReference type="Proteomes" id="UP000035444"/>
    </source>
</evidence>
<dbReference type="Pfam" id="PF13709">
    <property type="entry name" value="DUF4159"/>
    <property type="match status" value="1"/>
</dbReference>
<evidence type="ECO:0000256" key="1">
    <source>
        <dbReference type="SAM" id="Phobius"/>
    </source>
</evidence>
<evidence type="ECO:0000259" key="3">
    <source>
        <dbReference type="Pfam" id="PF13709"/>
    </source>
</evidence>
<feature type="transmembrane region" description="Helical" evidence="1">
    <location>
        <begin position="618"/>
        <end position="638"/>
    </location>
</feature>
<accession>A0A0H2MI41</accession>
<feature type="transmembrane region" description="Helical" evidence="1">
    <location>
        <begin position="6"/>
        <end position="28"/>
    </location>
</feature>
<evidence type="ECO:0000259" key="2">
    <source>
        <dbReference type="Pfam" id="PF07584"/>
    </source>
</evidence>
<dbReference type="PANTHER" id="PTHR37464:SF1">
    <property type="entry name" value="BLL2463 PROTEIN"/>
    <property type="match status" value="1"/>
</dbReference>
<dbReference type="Proteomes" id="UP000035444">
    <property type="component" value="Unassembled WGS sequence"/>
</dbReference>
<name>A0A0H2MI41_9PROT</name>
<sequence>MLNLGIIGFLNPWLLLGLITLPVVWLILRITPPSPKKVTFPALRLLLGLQGATSRPERTSWWLIFLRVMILLILILALAEPIYAPVKRTDTTYNTLVLLDNDWASAGSWTKQLATLRSVLEQNKGNRNQIAFLTTAKGTTGHYDFSGFKTSQNLLIDIEQLPTPQSWQSDPQGALKSIEKELNHYHPLKVLWLSNGLLSIPVTNNSSDLFDTFATSEIYLPSSDQLPLWITGVKPESSGLKVSISRGHDSAENEERVAALSGKNEVLATGQINFGQGQLNASTTLSMPNELYNKAQKVIVVGKNTAATTFLLDQSNYRFPVGILTAAGQEDNKSLLGEHYYLQRALSLFTDVRYGSVKELLSRELSAIVVTDKESIPPADRETLNEWINQGGLLLRFSGPNLAEIRDSFISVPLRSGYRNLEGNLTWEQPLTLEAFEKDSPFFGLPQNPEITVSGQLLAQPTPELDNHTWARLQDGTPLVTAADQGDGMIVLIHTSSNTRWSNLALSGSFVDILRRILQFGQGVGGNTSDGKLPVHDILDAYGNLIPMEDAAITLDASMDKKGTQQNIDHKTPPGYYGKDKRQKAINLAGNLPDIKKNDFQADSQKIYNAKEESPLQIPLLFIALILFLFDQALTLWLRGLFSNVAIGKMTAVILLFLLPLTLISPNRATAQEIEEPLDTKGIEATLNTYLAYIITGDNKVDSDSHSGLAGLSLQLHRRTAVENVRVTGLDLDRDQISPYPFLYWPITAIQEPLTARGKRRLNEYINNGGLILFDLREASSTLNSALGSQGNAQYLQMLTDEVNIPQMEPVPAGHVITRSFYLLESFPGRNNNRDFWTESTDPYRNDGVARILIGSNDWSRSWAINEQGRPLYAMVRGGERQRELSYRFGINLVMYALTGNYKEDQVHIPHILERLGQ</sequence>
<keyword evidence="5" id="KW-1185">Reference proteome</keyword>
<keyword evidence="1" id="KW-0472">Membrane</keyword>
<dbReference type="AlphaFoldDB" id="A0A0H2MI41"/>
<feature type="domain" description="DUF4159" evidence="3">
    <location>
        <begin position="691"/>
        <end position="898"/>
    </location>
</feature>
<feature type="transmembrane region" description="Helical" evidence="1">
    <location>
        <begin position="645"/>
        <end position="664"/>
    </location>
</feature>
<evidence type="ECO:0008006" key="6">
    <source>
        <dbReference type="Google" id="ProtNLM"/>
    </source>
</evidence>
<comment type="caution">
    <text evidence="4">The sequence shown here is derived from an EMBL/GenBank/DDBJ whole genome shotgun (WGS) entry which is preliminary data.</text>
</comment>
<dbReference type="RefSeq" id="WP_047762385.1">
    <property type="nucleotide sequence ID" value="NZ_LAQL01000002.1"/>
</dbReference>